<keyword evidence="2" id="KW-0472">Membrane</keyword>
<feature type="region of interest" description="Disordered" evidence="1">
    <location>
        <begin position="298"/>
        <end position="344"/>
    </location>
</feature>
<feature type="transmembrane region" description="Helical" evidence="2">
    <location>
        <begin position="267"/>
        <end position="291"/>
    </location>
</feature>
<feature type="non-terminal residue" evidence="4">
    <location>
        <position position="344"/>
    </location>
</feature>
<keyword evidence="3" id="KW-0732">Signal</keyword>
<evidence type="ECO:0000256" key="3">
    <source>
        <dbReference type="SAM" id="SignalP"/>
    </source>
</evidence>
<dbReference type="Proteomes" id="UP001177023">
    <property type="component" value="Unassembled WGS sequence"/>
</dbReference>
<feature type="signal peptide" evidence="3">
    <location>
        <begin position="1"/>
        <end position="21"/>
    </location>
</feature>
<reference evidence="4" key="1">
    <citation type="submission" date="2023-06" db="EMBL/GenBank/DDBJ databases">
        <authorList>
            <person name="Delattre M."/>
        </authorList>
    </citation>
    <scope>NUCLEOTIDE SEQUENCE</scope>
    <source>
        <strain evidence="4">AF72</strain>
    </source>
</reference>
<accession>A0AA36G9X4</accession>
<evidence type="ECO:0000313" key="5">
    <source>
        <dbReference type="Proteomes" id="UP001177023"/>
    </source>
</evidence>
<comment type="caution">
    <text evidence="4">The sequence shown here is derived from an EMBL/GenBank/DDBJ whole genome shotgun (WGS) entry which is preliminary data.</text>
</comment>
<keyword evidence="5" id="KW-1185">Reference proteome</keyword>
<keyword evidence="2" id="KW-1133">Transmembrane helix</keyword>
<sequence>MLRFGIIFLLLVVAYSPDAAALAAGSRARRLAADEECVERPFVCYTYEWLAAKGLPHDRPAAFEKKCTPCPLTPCNNPGTLAPNGVVWPRVICDPTALFCEEFPTEGDAVKPSCTKPAAYEDKVAGGSGRGEKKYGLLPFNLCTRDMLAKGTCPVEFLEGSVPDELKTIGDAVPATCVNACVYKEKGSSADYAECQVLDIVDRQDETDIKSGPYASLMSAAESLKYAGKEETTVDDTSEPPSTEELCTIEPTTPPPTVPEGDEGPDYVIIASVAGGVGFVGIVAAVLIWYFGCKRRGGGKKPVSPEDPAPTPSPDGVSADATSTNAASEKDGSVAEAASPASTA</sequence>
<protein>
    <submittedName>
        <fullName evidence="4">Uncharacterized protein</fullName>
    </submittedName>
</protein>
<name>A0AA36G9X4_9BILA</name>
<evidence type="ECO:0000256" key="1">
    <source>
        <dbReference type="SAM" id="MobiDB-lite"/>
    </source>
</evidence>
<feature type="chain" id="PRO_5041250465" evidence="3">
    <location>
        <begin position="22"/>
        <end position="344"/>
    </location>
</feature>
<keyword evidence="2" id="KW-0812">Transmembrane</keyword>
<evidence type="ECO:0000313" key="4">
    <source>
        <dbReference type="EMBL" id="CAJ0584630.1"/>
    </source>
</evidence>
<evidence type="ECO:0000256" key="2">
    <source>
        <dbReference type="SAM" id="Phobius"/>
    </source>
</evidence>
<dbReference type="EMBL" id="CATQJA010002699">
    <property type="protein sequence ID" value="CAJ0584630.1"/>
    <property type="molecule type" value="Genomic_DNA"/>
</dbReference>
<organism evidence="4 5">
    <name type="scientific">Mesorhabditis spiculigera</name>
    <dbReference type="NCBI Taxonomy" id="96644"/>
    <lineage>
        <taxon>Eukaryota</taxon>
        <taxon>Metazoa</taxon>
        <taxon>Ecdysozoa</taxon>
        <taxon>Nematoda</taxon>
        <taxon>Chromadorea</taxon>
        <taxon>Rhabditida</taxon>
        <taxon>Rhabditina</taxon>
        <taxon>Rhabditomorpha</taxon>
        <taxon>Rhabditoidea</taxon>
        <taxon>Rhabditidae</taxon>
        <taxon>Mesorhabditinae</taxon>
        <taxon>Mesorhabditis</taxon>
    </lineage>
</organism>
<feature type="region of interest" description="Disordered" evidence="1">
    <location>
        <begin position="230"/>
        <end position="263"/>
    </location>
</feature>
<proteinExistence type="predicted"/>
<gene>
    <name evidence="4" type="ORF">MSPICULIGERA_LOCUS22677</name>
</gene>
<dbReference type="AlphaFoldDB" id="A0AA36G9X4"/>